<evidence type="ECO:0000313" key="3">
    <source>
        <dbReference type="Proteomes" id="UP000663193"/>
    </source>
</evidence>
<feature type="compositionally biased region" description="Basic residues" evidence="1">
    <location>
        <begin position="38"/>
        <end position="50"/>
    </location>
</feature>
<accession>A0A7U2I5Z3</accession>
<dbReference type="Proteomes" id="UP000663193">
    <property type="component" value="Chromosome 14"/>
</dbReference>
<protein>
    <submittedName>
        <fullName evidence="2">Uncharacterized protein</fullName>
    </submittedName>
</protein>
<feature type="non-terminal residue" evidence="2">
    <location>
        <position position="1"/>
    </location>
</feature>
<evidence type="ECO:0000256" key="1">
    <source>
        <dbReference type="SAM" id="MobiDB-lite"/>
    </source>
</evidence>
<dbReference type="VEuPathDB" id="FungiDB:JI435_141700"/>
<dbReference type="EMBL" id="CP069036">
    <property type="protein sequence ID" value="QRD03050.1"/>
    <property type="molecule type" value="Genomic_DNA"/>
</dbReference>
<name>A0A7U2I5Z3_PHANO</name>
<gene>
    <name evidence="2" type="ORF">JI435_141700</name>
</gene>
<proteinExistence type="predicted"/>
<evidence type="ECO:0000313" key="2">
    <source>
        <dbReference type="EMBL" id="QRD03050.1"/>
    </source>
</evidence>
<reference evidence="3" key="1">
    <citation type="journal article" date="2021" name="BMC Genomics">
        <title>Chromosome-level genome assembly and manually-curated proteome of model necrotroph Parastagonospora nodorum Sn15 reveals a genome-wide trove of candidate effector homologs, and redundancy of virulence-related functions within an accessory chromosome.</title>
        <authorList>
            <person name="Bertazzoni S."/>
            <person name="Jones D.A.B."/>
            <person name="Phan H.T."/>
            <person name="Tan K.-C."/>
            <person name="Hane J.K."/>
        </authorList>
    </citation>
    <scope>NUCLEOTIDE SEQUENCE [LARGE SCALE GENOMIC DNA]</scope>
    <source>
        <strain evidence="3">SN15 / ATCC MYA-4574 / FGSC 10173)</strain>
    </source>
</reference>
<dbReference type="AlphaFoldDB" id="A0A7U2I5Z3"/>
<sequence length="85" mass="9303">KKYLSKQLSRASKPNEGMKKRKGETVHDSTAANERGSRKTGHNMGKKGKRVAVTPRSPGAAARTAEDEAALNATNIWNMGRVRVR</sequence>
<keyword evidence="3" id="KW-1185">Reference proteome</keyword>
<organism evidence="2 3">
    <name type="scientific">Phaeosphaeria nodorum (strain SN15 / ATCC MYA-4574 / FGSC 10173)</name>
    <name type="common">Glume blotch fungus</name>
    <name type="synonym">Parastagonospora nodorum</name>
    <dbReference type="NCBI Taxonomy" id="321614"/>
    <lineage>
        <taxon>Eukaryota</taxon>
        <taxon>Fungi</taxon>
        <taxon>Dikarya</taxon>
        <taxon>Ascomycota</taxon>
        <taxon>Pezizomycotina</taxon>
        <taxon>Dothideomycetes</taxon>
        <taxon>Pleosporomycetidae</taxon>
        <taxon>Pleosporales</taxon>
        <taxon>Pleosporineae</taxon>
        <taxon>Phaeosphaeriaceae</taxon>
        <taxon>Parastagonospora</taxon>
    </lineage>
</organism>
<feature type="region of interest" description="Disordered" evidence="1">
    <location>
        <begin position="1"/>
        <end position="66"/>
    </location>
</feature>
<feature type="compositionally biased region" description="Polar residues" evidence="1">
    <location>
        <begin position="1"/>
        <end position="12"/>
    </location>
</feature>